<dbReference type="Proteomes" id="UP000074382">
    <property type="component" value="Unassembled WGS sequence"/>
</dbReference>
<evidence type="ECO:0000256" key="1">
    <source>
        <dbReference type="SAM" id="MobiDB-lite"/>
    </source>
</evidence>
<comment type="caution">
    <text evidence="3">The sequence shown here is derived from an EMBL/GenBank/DDBJ whole genome shotgun (WGS) entry which is preliminary data.</text>
</comment>
<gene>
    <name evidence="3" type="ORF">AC529_10785</name>
</gene>
<keyword evidence="2" id="KW-0812">Transmembrane</keyword>
<protein>
    <recommendedName>
        <fullName evidence="5">Secreted protein</fullName>
    </recommendedName>
</protein>
<accession>A0A147KHE3</accession>
<name>A0A147KHE3_THECS</name>
<dbReference type="OrthoDB" id="7502542at2"/>
<keyword evidence="2" id="KW-0472">Membrane</keyword>
<keyword evidence="2" id="KW-1133">Transmembrane helix</keyword>
<dbReference type="PATRIC" id="fig|665004.4.peg.3946"/>
<dbReference type="STRING" id="665004.AC529_10785"/>
<evidence type="ECO:0000313" key="4">
    <source>
        <dbReference type="Proteomes" id="UP000074382"/>
    </source>
</evidence>
<organism evidence="3 4">
    <name type="scientific">Thermobifida cellulosilytica TB100</name>
    <dbReference type="NCBI Taxonomy" id="665004"/>
    <lineage>
        <taxon>Bacteria</taxon>
        <taxon>Bacillati</taxon>
        <taxon>Actinomycetota</taxon>
        <taxon>Actinomycetes</taxon>
        <taxon>Streptosporangiales</taxon>
        <taxon>Nocardiopsidaceae</taxon>
        <taxon>Thermobifida</taxon>
    </lineage>
</organism>
<dbReference type="AlphaFoldDB" id="A0A147KHE3"/>
<dbReference type="EMBL" id="LGEM01000081">
    <property type="protein sequence ID" value="KUP96710.1"/>
    <property type="molecule type" value="Genomic_DNA"/>
</dbReference>
<dbReference type="RefSeq" id="WP_068758525.1">
    <property type="nucleotide sequence ID" value="NZ_KQ950187.1"/>
</dbReference>
<evidence type="ECO:0000313" key="3">
    <source>
        <dbReference type="EMBL" id="KUP96710.1"/>
    </source>
</evidence>
<evidence type="ECO:0000256" key="2">
    <source>
        <dbReference type="SAM" id="Phobius"/>
    </source>
</evidence>
<feature type="region of interest" description="Disordered" evidence="1">
    <location>
        <begin position="153"/>
        <end position="177"/>
    </location>
</feature>
<feature type="transmembrane region" description="Helical" evidence="2">
    <location>
        <begin position="6"/>
        <end position="26"/>
    </location>
</feature>
<reference evidence="4" key="1">
    <citation type="journal article" date="2017" name="Acta Aliment.">
        <title>Plant polysaccharide degrading enzyme system of Thermpbifida cellulosilytica TB100 revealed by de novo genome project data.</title>
        <authorList>
            <person name="Toth A."/>
            <person name="Baka E."/>
            <person name="Luzics S."/>
            <person name="Bata-Vidacs I."/>
            <person name="Nagy I."/>
            <person name="Balint B."/>
            <person name="Herceg R."/>
            <person name="Olasz F."/>
            <person name="Wilk T."/>
            <person name="Nagy T."/>
            <person name="Kriszt B."/>
            <person name="Nagy I."/>
            <person name="Kukolya J."/>
        </authorList>
    </citation>
    <scope>NUCLEOTIDE SEQUENCE [LARGE SCALE GENOMIC DNA]</scope>
    <source>
        <strain evidence="4">TB100</strain>
    </source>
</reference>
<proteinExistence type="predicted"/>
<evidence type="ECO:0008006" key="5">
    <source>
        <dbReference type="Google" id="ProtNLM"/>
    </source>
</evidence>
<feature type="region of interest" description="Disordered" evidence="1">
    <location>
        <begin position="31"/>
        <end position="63"/>
    </location>
</feature>
<keyword evidence="4" id="KW-1185">Reference proteome</keyword>
<sequence length="177" mass="19492">MDTGPIIGLAVFLGLAAIAALAVLVFREDRGGGRRAEREPRDREARNARSGPRELTPEERARYEDGWARTQERFVDDPAGAVDEADRLMERVMADRGHPRGGLGYSGVAGGYRRAHAAAERGRTGEATIEELRDAMVCYRELFAELLGHTGRRFPGRHAVPAARESADQDADRPGRR</sequence>
<feature type="compositionally biased region" description="Basic and acidic residues" evidence="1">
    <location>
        <begin position="165"/>
        <end position="177"/>
    </location>
</feature>